<dbReference type="Proteomes" id="UP000821866">
    <property type="component" value="Chromosome 11"/>
</dbReference>
<evidence type="ECO:0000259" key="1">
    <source>
        <dbReference type="Pfam" id="PF12017"/>
    </source>
</evidence>
<proteinExistence type="predicted"/>
<dbReference type="EMBL" id="JABSTU010000003">
    <property type="protein sequence ID" value="KAH8036349.1"/>
    <property type="molecule type" value="Genomic_DNA"/>
</dbReference>
<sequence>MRRRFEIEGVLTALKYRIEWSAPVSVHALRPKHLAFSAVDEMERHLALKSSIYIRVCELHFKAEYLRTTTTYTDSNGKTIEVPMSLTRLTEDAVPTMFPNSPAYLSDCAPVRKEPDAKRKHREADQLQKGLQMSLVSHEEEERKNRVASFEQLVSQLSQLKLSDYWIVSRTEAAVMFLHNQRNTLPPKVERSVIVSDELHISAYWKKMKLHNADVPIPEKLEDIRSLYTILESVEHFNAPDVCEKEEKFKACFHNIFSIFDDLSDGDLLPEEKVEAFEFLKEQMRLLLKERGAMRYSSDILILSSIFHTISPHAYKFVRNTGKLMLPHPSTILRLCSKYNASPANEQSDEGFSQYITKK</sequence>
<feature type="domain" description="THAP9-like helix-turn-helix" evidence="1">
    <location>
        <begin position="263"/>
        <end position="332"/>
    </location>
</feature>
<comment type="caution">
    <text evidence="2">The sequence shown here is derived from an EMBL/GenBank/DDBJ whole genome shotgun (WGS) entry which is preliminary data.</text>
</comment>
<keyword evidence="3" id="KW-1185">Reference proteome</keyword>
<dbReference type="Pfam" id="PF12017">
    <property type="entry name" value="Tnp_P_element"/>
    <property type="match status" value="1"/>
</dbReference>
<protein>
    <recommendedName>
        <fullName evidence="1">THAP9-like helix-turn-helix domain-containing protein</fullName>
    </recommendedName>
</protein>
<accession>A0A9J6EQC5</accession>
<name>A0A9J6EQC5_RHIMP</name>
<evidence type="ECO:0000313" key="2">
    <source>
        <dbReference type="EMBL" id="KAH8036349.1"/>
    </source>
</evidence>
<reference evidence="2" key="1">
    <citation type="journal article" date="2020" name="Cell">
        <title>Large-Scale Comparative Analyses of Tick Genomes Elucidate Their Genetic Diversity and Vector Capacities.</title>
        <authorList>
            <consortium name="Tick Genome and Microbiome Consortium (TIGMIC)"/>
            <person name="Jia N."/>
            <person name="Wang J."/>
            <person name="Shi W."/>
            <person name="Du L."/>
            <person name="Sun Y."/>
            <person name="Zhan W."/>
            <person name="Jiang J.F."/>
            <person name="Wang Q."/>
            <person name="Zhang B."/>
            <person name="Ji P."/>
            <person name="Bell-Sakyi L."/>
            <person name="Cui X.M."/>
            <person name="Yuan T.T."/>
            <person name="Jiang B.G."/>
            <person name="Yang W.F."/>
            <person name="Lam T.T."/>
            <person name="Chang Q.C."/>
            <person name="Ding S.J."/>
            <person name="Wang X.J."/>
            <person name="Zhu J.G."/>
            <person name="Ruan X.D."/>
            <person name="Zhao L."/>
            <person name="Wei J.T."/>
            <person name="Ye R.Z."/>
            <person name="Que T.C."/>
            <person name="Du C.H."/>
            <person name="Zhou Y.H."/>
            <person name="Cheng J.X."/>
            <person name="Dai P.F."/>
            <person name="Guo W.B."/>
            <person name="Han X.H."/>
            <person name="Huang E.J."/>
            <person name="Li L.F."/>
            <person name="Wei W."/>
            <person name="Gao Y.C."/>
            <person name="Liu J.Z."/>
            <person name="Shao H.Z."/>
            <person name="Wang X."/>
            <person name="Wang C.C."/>
            <person name="Yang T.C."/>
            <person name="Huo Q.B."/>
            <person name="Li W."/>
            <person name="Chen H.Y."/>
            <person name="Chen S.E."/>
            <person name="Zhou L.G."/>
            <person name="Ni X.B."/>
            <person name="Tian J.H."/>
            <person name="Sheng Y."/>
            <person name="Liu T."/>
            <person name="Pan Y.S."/>
            <person name="Xia L.Y."/>
            <person name="Li J."/>
            <person name="Zhao F."/>
            <person name="Cao W.C."/>
        </authorList>
    </citation>
    <scope>NUCLEOTIDE SEQUENCE</scope>
    <source>
        <strain evidence="2">Rmic-2018</strain>
    </source>
</reference>
<dbReference type="InterPro" id="IPR021896">
    <property type="entry name" value="THAP9-like_HTH"/>
</dbReference>
<gene>
    <name evidence="2" type="ORF">HPB51_025690</name>
</gene>
<reference evidence="2" key="2">
    <citation type="submission" date="2021-09" db="EMBL/GenBank/DDBJ databases">
        <authorList>
            <person name="Jia N."/>
            <person name="Wang J."/>
            <person name="Shi W."/>
            <person name="Du L."/>
            <person name="Sun Y."/>
            <person name="Zhan W."/>
            <person name="Jiang J."/>
            <person name="Wang Q."/>
            <person name="Zhang B."/>
            <person name="Ji P."/>
            <person name="Sakyi L.B."/>
            <person name="Cui X."/>
            <person name="Yuan T."/>
            <person name="Jiang B."/>
            <person name="Yang W."/>
            <person name="Lam T.T.-Y."/>
            <person name="Chang Q."/>
            <person name="Ding S."/>
            <person name="Wang X."/>
            <person name="Zhu J."/>
            <person name="Ruan X."/>
            <person name="Zhao L."/>
            <person name="Wei J."/>
            <person name="Que T."/>
            <person name="Du C."/>
            <person name="Cheng J."/>
            <person name="Dai P."/>
            <person name="Han X."/>
            <person name="Huang E."/>
            <person name="Gao Y."/>
            <person name="Liu J."/>
            <person name="Shao H."/>
            <person name="Ye R."/>
            <person name="Li L."/>
            <person name="Wei W."/>
            <person name="Wang X."/>
            <person name="Wang C."/>
            <person name="Huo Q."/>
            <person name="Li W."/>
            <person name="Guo W."/>
            <person name="Chen H."/>
            <person name="Chen S."/>
            <person name="Zhou L."/>
            <person name="Zhou L."/>
            <person name="Ni X."/>
            <person name="Tian J."/>
            <person name="Zhou Y."/>
            <person name="Sheng Y."/>
            <person name="Liu T."/>
            <person name="Pan Y."/>
            <person name="Xia L."/>
            <person name="Li J."/>
            <person name="Zhao F."/>
            <person name="Cao W."/>
        </authorList>
    </citation>
    <scope>NUCLEOTIDE SEQUENCE</scope>
    <source>
        <strain evidence="2">Rmic-2018</strain>
        <tissue evidence="2">Larvae</tissue>
    </source>
</reference>
<dbReference type="AlphaFoldDB" id="A0A9J6EQC5"/>
<dbReference type="VEuPathDB" id="VectorBase:LOC119162035"/>
<evidence type="ECO:0000313" key="3">
    <source>
        <dbReference type="Proteomes" id="UP000821866"/>
    </source>
</evidence>
<organism evidence="2 3">
    <name type="scientific">Rhipicephalus microplus</name>
    <name type="common">Cattle tick</name>
    <name type="synonym">Boophilus microplus</name>
    <dbReference type="NCBI Taxonomy" id="6941"/>
    <lineage>
        <taxon>Eukaryota</taxon>
        <taxon>Metazoa</taxon>
        <taxon>Ecdysozoa</taxon>
        <taxon>Arthropoda</taxon>
        <taxon>Chelicerata</taxon>
        <taxon>Arachnida</taxon>
        <taxon>Acari</taxon>
        <taxon>Parasitiformes</taxon>
        <taxon>Ixodida</taxon>
        <taxon>Ixodoidea</taxon>
        <taxon>Ixodidae</taxon>
        <taxon>Rhipicephalinae</taxon>
        <taxon>Rhipicephalus</taxon>
        <taxon>Boophilus</taxon>
    </lineage>
</organism>